<dbReference type="GO" id="GO:0006508">
    <property type="term" value="P:proteolysis"/>
    <property type="evidence" value="ECO:0007669"/>
    <property type="project" value="UniProtKB-KW"/>
</dbReference>
<name>A0A9X3SWJ7_9ACTN</name>
<dbReference type="PROSITE" id="PS00138">
    <property type="entry name" value="SUBTILASE_SER"/>
    <property type="match status" value="1"/>
</dbReference>
<protein>
    <submittedName>
        <fullName evidence="11">S8 family peptidase</fullName>
    </submittedName>
    <submittedName>
        <fullName evidence="12">Subtilisin family serine protease</fullName>
    </submittedName>
</protein>
<gene>
    <name evidence="12" type="ORF">J2S69_004610</name>
    <name evidence="11" type="ORF">O2L01_13245</name>
</gene>
<dbReference type="InterPro" id="IPR010259">
    <property type="entry name" value="S8pro/Inhibitor_I9"/>
</dbReference>
<dbReference type="PANTHER" id="PTHR43806:SF11">
    <property type="entry name" value="CEREVISIN-RELATED"/>
    <property type="match status" value="1"/>
</dbReference>
<feature type="domain" description="Peptidase S8/S53" evidence="9">
    <location>
        <begin position="157"/>
        <end position="377"/>
    </location>
</feature>
<dbReference type="RefSeq" id="WP_270122417.1">
    <property type="nucleotide sequence ID" value="NZ_BAAAOM010000001.1"/>
</dbReference>
<feature type="region of interest" description="Disordered" evidence="7">
    <location>
        <begin position="512"/>
        <end position="555"/>
    </location>
</feature>
<dbReference type="CDD" id="cd04077">
    <property type="entry name" value="Peptidases_S8_PCSK9_ProteinaseK_like"/>
    <property type="match status" value="1"/>
</dbReference>
<dbReference type="EMBL" id="JAVDYD010000001">
    <property type="protein sequence ID" value="MDR7340891.1"/>
    <property type="molecule type" value="Genomic_DNA"/>
</dbReference>
<proteinExistence type="inferred from homology"/>
<evidence type="ECO:0000256" key="6">
    <source>
        <dbReference type="RuleBase" id="RU003355"/>
    </source>
</evidence>
<dbReference type="GO" id="GO:0004252">
    <property type="term" value="F:serine-type endopeptidase activity"/>
    <property type="evidence" value="ECO:0007669"/>
    <property type="project" value="UniProtKB-UniRule"/>
</dbReference>
<dbReference type="PRINTS" id="PR00723">
    <property type="entry name" value="SUBTILISIN"/>
</dbReference>
<dbReference type="InterPro" id="IPR037045">
    <property type="entry name" value="S8pro/Inhibitor_I9_sf"/>
</dbReference>
<dbReference type="InterPro" id="IPR022398">
    <property type="entry name" value="Peptidase_S8_His-AS"/>
</dbReference>
<evidence type="ECO:0000259" key="9">
    <source>
        <dbReference type="Pfam" id="PF00082"/>
    </source>
</evidence>
<feature type="active site" description="Charge relay system" evidence="5">
    <location>
        <position position="192"/>
    </location>
</feature>
<dbReference type="InterPro" id="IPR000209">
    <property type="entry name" value="Peptidase_S8/S53_dom"/>
</dbReference>
<dbReference type="Pfam" id="PF00082">
    <property type="entry name" value="Peptidase_S8"/>
    <property type="match status" value="1"/>
</dbReference>
<dbReference type="SUPFAM" id="SSF52743">
    <property type="entry name" value="Subtilisin-like"/>
    <property type="match status" value="1"/>
</dbReference>
<dbReference type="AlphaFoldDB" id="A0A9X3SWJ7"/>
<dbReference type="InterPro" id="IPR023828">
    <property type="entry name" value="Peptidase_S8_Ser-AS"/>
</dbReference>
<dbReference type="PANTHER" id="PTHR43806">
    <property type="entry name" value="PEPTIDASE S8"/>
    <property type="match status" value="1"/>
</dbReference>
<dbReference type="GO" id="GO:0005615">
    <property type="term" value="C:extracellular space"/>
    <property type="evidence" value="ECO:0007669"/>
    <property type="project" value="TreeGrafter"/>
</dbReference>
<dbReference type="InterPro" id="IPR023827">
    <property type="entry name" value="Peptidase_S8_Asp-AS"/>
</dbReference>
<dbReference type="InterPro" id="IPR036852">
    <property type="entry name" value="Peptidase_S8/S53_dom_sf"/>
</dbReference>
<sequence>MGSLKSRNPFRYLTAAVAAAGVGIALAASPVHARTADVLDAGSPNAIPGEYIVAFKEATEAAEAAEAADALVRRFDGRVDTRLESINAVAVHMDAADAARLAADPAVDYVEQNLRVETAATQLNPPGWGADRVDQRTLPLNGSYTYPNAGTDVHAYIIDTGIWLDHPDFAGRLDPGYSAIVPDGNSRDCHGHGTHIAGTLGGTLYGIAKQVRLVPVQVFNCSGTGDSVSVIAGVEWVTQNAVKPAVATMSLTATASQAIDAAVETSLASGVSYSVAAGNFDADACGYSPARVPGVLTVAAADSTDTRVSFSNWGTCVDMFAPGVNVRSDYLFNVTTRLSGTSIAVPHVAGAAAIYLSANPTASPATVASALIGNSTANVVIDPAGSPNRTLFISLGEDAGPVVPTGPALVPHQACLRALRILRPSRKAPAATAAAATAAAHHHQTLASGSGSSSAAWSLAQPRTVPWSAADTQTVVVNAVPVPVSVGWSGCSTTTSCPCSIWSPVPATTLSAMSMRSPGSSETVQPGRPPALSGAGSASRSVKPAGSRCATRRST</sequence>
<dbReference type="Proteomes" id="UP001145799">
    <property type="component" value="Unassembled WGS sequence"/>
</dbReference>
<dbReference type="PROSITE" id="PS00136">
    <property type="entry name" value="SUBTILASE_ASP"/>
    <property type="match status" value="1"/>
</dbReference>
<comment type="similarity">
    <text evidence="1 5 6">Belongs to the peptidase S8 family.</text>
</comment>
<keyword evidence="8" id="KW-0732">Signal</keyword>
<dbReference type="PROSITE" id="PS51892">
    <property type="entry name" value="SUBTILASE"/>
    <property type="match status" value="1"/>
</dbReference>
<evidence type="ECO:0000256" key="1">
    <source>
        <dbReference type="ARBA" id="ARBA00011073"/>
    </source>
</evidence>
<dbReference type="Gene3D" id="3.30.70.80">
    <property type="entry name" value="Peptidase S8 propeptide/proteinase inhibitor I9"/>
    <property type="match status" value="1"/>
</dbReference>
<keyword evidence="2 5" id="KW-0645">Protease</keyword>
<comment type="caution">
    <text evidence="11">The sequence shown here is derived from an EMBL/GenBank/DDBJ whole genome shotgun (WGS) entry which is preliminary data.</text>
</comment>
<keyword evidence="3 5" id="KW-0378">Hydrolase</keyword>
<dbReference type="SUPFAM" id="SSF54897">
    <property type="entry name" value="Protease propeptides/inhibitors"/>
    <property type="match status" value="1"/>
</dbReference>
<dbReference type="Pfam" id="PF05922">
    <property type="entry name" value="Inhibitor_I9"/>
    <property type="match status" value="1"/>
</dbReference>
<dbReference type="InterPro" id="IPR050131">
    <property type="entry name" value="Peptidase_S8_subtilisin-like"/>
</dbReference>
<feature type="active site" description="Charge relay system" evidence="5">
    <location>
        <position position="159"/>
    </location>
</feature>
<feature type="active site" description="Charge relay system" evidence="5">
    <location>
        <position position="342"/>
    </location>
</feature>
<keyword evidence="4 5" id="KW-0720">Serine protease</keyword>
<dbReference type="FunFam" id="3.40.50.200:FF:000014">
    <property type="entry name" value="Proteinase K"/>
    <property type="match status" value="1"/>
</dbReference>
<accession>A0A9X3SWJ7</accession>
<evidence type="ECO:0000313" key="11">
    <source>
        <dbReference type="EMBL" id="MDA1385952.1"/>
    </source>
</evidence>
<keyword evidence="14" id="KW-1185">Reference proteome</keyword>
<feature type="chain" id="PRO_5040750918" evidence="8">
    <location>
        <begin position="28"/>
        <end position="555"/>
    </location>
</feature>
<evidence type="ECO:0000256" key="2">
    <source>
        <dbReference type="ARBA" id="ARBA00022670"/>
    </source>
</evidence>
<evidence type="ECO:0000256" key="3">
    <source>
        <dbReference type="ARBA" id="ARBA00022801"/>
    </source>
</evidence>
<dbReference type="EMBL" id="JAPZVQ010000007">
    <property type="protein sequence ID" value="MDA1385952.1"/>
    <property type="molecule type" value="Genomic_DNA"/>
</dbReference>
<dbReference type="Gene3D" id="3.40.50.200">
    <property type="entry name" value="Peptidase S8/S53 domain"/>
    <property type="match status" value="1"/>
</dbReference>
<organism evidence="11 13">
    <name type="scientific">Glycomyces lechevalierae</name>
    <dbReference type="NCBI Taxonomy" id="256034"/>
    <lineage>
        <taxon>Bacteria</taxon>
        <taxon>Bacillati</taxon>
        <taxon>Actinomycetota</taxon>
        <taxon>Actinomycetes</taxon>
        <taxon>Glycomycetales</taxon>
        <taxon>Glycomycetaceae</taxon>
        <taxon>Glycomyces</taxon>
    </lineage>
</organism>
<feature type="signal peptide" evidence="8">
    <location>
        <begin position="1"/>
        <end position="27"/>
    </location>
</feature>
<evidence type="ECO:0000256" key="5">
    <source>
        <dbReference type="PROSITE-ProRule" id="PRU01240"/>
    </source>
</evidence>
<dbReference type="Proteomes" id="UP001183604">
    <property type="component" value="Unassembled WGS sequence"/>
</dbReference>
<feature type="compositionally biased region" description="Polar residues" evidence="7">
    <location>
        <begin position="512"/>
        <end position="524"/>
    </location>
</feature>
<evidence type="ECO:0000256" key="8">
    <source>
        <dbReference type="SAM" id="SignalP"/>
    </source>
</evidence>
<evidence type="ECO:0000259" key="10">
    <source>
        <dbReference type="Pfam" id="PF05922"/>
    </source>
</evidence>
<evidence type="ECO:0000313" key="14">
    <source>
        <dbReference type="Proteomes" id="UP001183604"/>
    </source>
</evidence>
<evidence type="ECO:0000256" key="7">
    <source>
        <dbReference type="SAM" id="MobiDB-lite"/>
    </source>
</evidence>
<reference evidence="12 14" key="2">
    <citation type="submission" date="2023-07" db="EMBL/GenBank/DDBJ databases">
        <title>Sequencing the genomes of 1000 actinobacteria strains.</title>
        <authorList>
            <person name="Klenk H.-P."/>
        </authorList>
    </citation>
    <scope>NUCLEOTIDE SEQUENCE [LARGE SCALE GENOMIC DNA]</scope>
    <source>
        <strain evidence="12 14">DSM 44724</strain>
    </source>
</reference>
<feature type="domain" description="Inhibitor I9" evidence="10">
    <location>
        <begin position="51"/>
        <end position="118"/>
    </location>
</feature>
<evidence type="ECO:0000313" key="13">
    <source>
        <dbReference type="Proteomes" id="UP001145799"/>
    </source>
</evidence>
<evidence type="ECO:0000313" key="12">
    <source>
        <dbReference type="EMBL" id="MDR7340891.1"/>
    </source>
</evidence>
<dbReference type="InterPro" id="IPR015500">
    <property type="entry name" value="Peptidase_S8_subtilisin-rel"/>
</dbReference>
<reference evidence="11" key="1">
    <citation type="submission" date="2022-12" db="EMBL/GenBank/DDBJ databases">
        <title>Gycomyces niveus sp.nov., a novel actinomycete isolated from soil in Shouguang.</title>
        <authorList>
            <person name="Yang X."/>
        </authorList>
    </citation>
    <scope>NUCLEOTIDE SEQUENCE</scope>
    <source>
        <strain evidence="11">DSM 44724</strain>
    </source>
</reference>
<dbReference type="InterPro" id="IPR034193">
    <property type="entry name" value="PCSK9_ProteinaseK-like"/>
</dbReference>
<dbReference type="PROSITE" id="PS00137">
    <property type="entry name" value="SUBTILASE_HIS"/>
    <property type="match status" value="1"/>
</dbReference>
<evidence type="ECO:0000256" key="4">
    <source>
        <dbReference type="ARBA" id="ARBA00022825"/>
    </source>
</evidence>